<dbReference type="InterPro" id="IPR003593">
    <property type="entry name" value="AAA+_ATPase"/>
</dbReference>
<dbReference type="EMBL" id="CP032630">
    <property type="protein sequence ID" value="AYF97459.1"/>
    <property type="molecule type" value="Genomic_DNA"/>
</dbReference>
<reference evidence="3" key="1">
    <citation type="submission" date="2018-09" db="EMBL/GenBank/DDBJ databases">
        <title>Genome sequencing of strain 2DFWR-13.</title>
        <authorList>
            <person name="Heo J."/>
            <person name="Kim S.-J."/>
            <person name="Kwon S.-W."/>
        </authorList>
    </citation>
    <scope>NUCLEOTIDE SEQUENCE [LARGE SCALE GENOMIC DNA]</scope>
    <source>
        <strain evidence="3">2DFWR-13</strain>
    </source>
</reference>
<dbReference type="OrthoDB" id="5167319at2"/>
<dbReference type="Gene3D" id="3.40.50.300">
    <property type="entry name" value="P-loop containing nucleotide triphosphate hydrolases"/>
    <property type="match status" value="1"/>
</dbReference>
<accession>A0A387B925</accession>
<organism evidence="2 3">
    <name type="scientific">Protaetiibacter intestinalis</name>
    <dbReference type="NCBI Taxonomy" id="2419774"/>
    <lineage>
        <taxon>Bacteria</taxon>
        <taxon>Bacillati</taxon>
        <taxon>Actinomycetota</taxon>
        <taxon>Actinomycetes</taxon>
        <taxon>Micrococcales</taxon>
        <taxon>Microbacteriaceae</taxon>
        <taxon>Protaetiibacter</taxon>
    </lineage>
</organism>
<dbReference type="SUPFAM" id="SSF52540">
    <property type="entry name" value="P-loop containing nucleoside triphosphate hydrolases"/>
    <property type="match status" value="1"/>
</dbReference>
<evidence type="ECO:0000313" key="2">
    <source>
        <dbReference type="EMBL" id="AYF97459.1"/>
    </source>
</evidence>
<dbReference type="KEGG" id="lyd:D7I47_03785"/>
<dbReference type="InterPro" id="IPR041664">
    <property type="entry name" value="AAA_16"/>
</dbReference>
<dbReference type="GO" id="GO:0005524">
    <property type="term" value="F:ATP binding"/>
    <property type="evidence" value="ECO:0007669"/>
    <property type="project" value="UniProtKB-KW"/>
</dbReference>
<proteinExistence type="predicted"/>
<keyword evidence="2" id="KW-0067">ATP-binding</keyword>
<gene>
    <name evidence="2" type="ORF">D7I47_03785</name>
</gene>
<dbReference type="AlphaFoldDB" id="A0A387B925"/>
<dbReference type="SMART" id="SM00382">
    <property type="entry name" value="AAA"/>
    <property type="match status" value="1"/>
</dbReference>
<dbReference type="Proteomes" id="UP000278886">
    <property type="component" value="Chromosome"/>
</dbReference>
<keyword evidence="3" id="KW-1185">Reference proteome</keyword>
<dbReference type="InterPro" id="IPR027417">
    <property type="entry name" value="P-loop_NTPase"/>
</dbReference>
<keyword evidence="2" id="KW-0547">Nucleotide-binding</keyword>
<name>A0A387B925_9MICO</name>
<dbReference type="Pfam" id="PF13191">
    <property type="entry name" value="AAA_16"/>
    <property type="match status" value="1"/>
</dbReference>
<sequence length="607" mass="65002">MTTRTLRDAVAAADAERFTGREAELAIVRALLDPAGSRRVLYVHGPGGIGKSALLRATARLAAAAGFEVETHDARVLPADVAQLVERVAGGSSTGRCVVIDEVDALGAALHPLRDALLDRLDEASRIVLAGRSAPNPSWHSDGLPAILVDLPLAPLDDTTADELLAAGGVLEQARREEIIDWAQGSPLALTVAAAVPAGAPGSRESELEGRLTAWLAGQPILSVDPAVLEVAALVPAVDARLIAAALAGRSTRDAMRGLAALPVVQRLGNGLALHPVLASAIRARLRATAPAHYHQLVRRIALHLGMRARMGDMDALIELSQFIESEEYRSAISNRPSATHYADSAAPGEFEEFARAHGFADRPGWAELAEWRAAPELDFVMRRSDGRALLYNRLVLASRLVAIGPVTASLIGAVQATGLDPERTFAGVTLHADVPEHDRAEASRLASGAFMHRVGMPDLQGVLIHFAAPERNPIRAELLGGEVRPEGGLPVTVVDLRPFGAAGFVEALVLHEHGFPPRSVAPRELLEQGEDPEREARLRAVLDRAFGATPDDRRLRQVIELAHLGPRRREEELLAELHVSRPTWYRLLRRARERVLAAAEEAPAAP</sequence>
<evidence type="ECO:0000313" key="3">
    <source>
        <dbReference type="Proteomes" id="UP000278886"/>
    </source>
</evidence>
<dbReference type="RefSeq" id="WP_120761810.1">
    <property type="nucleotide sequence ID" value="NZ_CP032630.1"/>
</dbReference>
<feature type="domain" description="AAA+ ATPase" evidence="1">
    <location>
        <begin position="37"/>
        <end position="171"/>
    </location>
</feature>
<evidence type="ECO:0000259" key="1">
    <source>
        <dbReference type="SMART" id="SM00382"/>
    </source>
</evidence>
<protein>
    <submittedName>
        <fullName evidence="2">ATP-binding protein</fullName>
    </submittedName>
</protein>